<dbReference type="RefSeq" id="WP_201631957.1">
    <property type="nucleotide sequence ID" value="NZ_JAEQNB010000001.1"/>
</dbReference>
<comment type="caution">
    <text evidence="1">The sequence shown here is derived from an EMBL/GenBank/DDBJ whole genome shotgun (WGS) entry which is preliminary data.</text>
</comment>
<evidence type="ECO:0000313" key="1">
    <source>
        <dbReference type="EMBL" id="MBL0386107.1"/>
    </source>
</evidence>
<evidence type="ECO:0000313" key="2">
    <source>
        <dbReference type="Proteomes" id="UP000602284"/>
    </source>
</evidence>
<sequence>MEWKATNSGVLIHQRCKAPYLLGCLLPHTLIRPNRLLPTTLEAHATFANGEPALELHISVTDPENRTHRMHIVLSYLTHQDFLLALMEASTLYLLTGTQHPVFLDQRVHDGGVAIEVNETARQQILRPVMMKRHA</sequence>
<protein>
    <submittedName>
        <fullName evidence="1">Uncharacterized protein</fullName>
    </submittedName>
</protein>
<name>A0ABS1J7B2_9BACL</name>
<proteinExistence type="predicted"/>
<organism evidence="1 2">
    <name type="scientific">Tumebacillus amylolyticus</name>
    <dbReference type="NCBI Taxonomy" id="2801339"/>
    <lineage>
        <taxon>Bacteria</taxon>
        <taxon>Bacillati</taxon>
        <taxon>Bacillota</taxon>
        <taxon>Bacilli</taxon>
        <taxon>Bacillales</taxon>
        <taxon>Alicyclobacillaceae</taxon>
        <taxon>Tumebacillus</taxon>
    </lineage>
</organism>
<reference evidence="1 2" key="1">
    <citation type="submission" date="2021-01" db="EMBL/GenBank/DDBJ databases">
        <title>Tumebacillus sp. strain ITR2 16S ribosomal RNA gene Genome sequencing and assembly.</title>
        <authorList>
            <person name="Kang M."/>
        </authorList>
    </citation>
    <scope>NUCLEOTIDE SEQUENCE [LARGE SCALE GENOMIC DNA]</scope>
    <source>
        <strain evidence="1 2">ITR2</strain>
    </source>
</reference>
<gene>
    <name evidence="1" type="ORF">JJB07_05515</name>
</gene>
<keyword evidence="2" id="KW-1185">Reference proteome</keyword>
<dbReference type="EMBL" id="JAEQNB010000001">
    <property type="protein sequence ID" value="MBL0386107.1"/>
    <property type="molecule type" value="Genomic_DNA"/>
</dbReference>
<dbReference type="Proteomes" id="UP000602284">
    <property type="component" value="Unassembled WGS sequence"/>
</dbReference>
<accession>A0ABS1J7B2</accession>